<name>A0A1A8WFQ2_PLAOA</name>
<dbReference type="InterPro" id="IPR000582">
    <property type="entry name" value="Acyl-CoA-binding_protein"/>
</dbReference>
<evidence type="ECO:0000256" key="5">
    <source>
        <dbReference type="SAM" id="MobiDB-lite"/>
    </source>
</evidence>
<dbReference type="Pfam" id="PF12796">
    <property type="entry name" value="Ank_2"/>
    <property type="match status" value="1"/>
</dbReference>
<evidence type="ECO:0000259" key="6">
    <source>
        <dbReference type="PROSITE" id="PS51228"/>
    </source>
</evidence>
<evidence type="ECO:0000256" key="4">
    <source>
        <dbReference type="PROSITE-ProRule" id="PRU00023"/>
    </source>
</evidence>
<dbReference type="InterPro" id="IPR014352">
    <property type="entry name" value="FERM/acyl-CoA-bd_prot_sf"/>
</dbReference>
<dbReference type="SUPFAM" id="SSF48403">
    <property type="entry name" value="Ankyrin repeat"/>
    <property type="match status" value="1"/>
</dbReference>
<feature type="domain" description="ACB" evidence="6">
    <location>
        <begin position="100"/>
        <end position="209"/>
    </location>
</feature>
<evidence type="ECO:0000256" key="1">
    <source>
        <dbReference type="ARBA" id="ARBA00022737"/>
    </source>
</evidence>
<reference evidence="8" key="2">
    <citation type="submission" date="2016-05" db="EMBL/GenBank/DDBJ databases">
        <authorList>
            <person name="Lavstsen T."/>
            <person name="Jespersen J.S."/>
        </authorList>
    </citation>
    <scope>NUCLEOTIDE SEQUENCE [LARGE SCALE GENOMIC DNA]</scope>
</reference>
<dbReference type="InterPro" id="IPR002110">
    <property type="entry name" value="Ankyrin_rpt"/>
</dbReference>
<dbReference type="InterPro" id="IPR036770">
    <property type="entry name" value="Ankyrin_rpt-contain_sf"/>
</dbReference>
<dbReference type="VEuPathDB" id="PlasmoDB:PocGH01_09025200"/>
<feature type="repeat" description="ANK" evidence="4">
    <location>
        <begin position="280"/>
        <end position="312"/>
    </location>
</feature>
<reference evidence="9 10" key="1">
    <citation type="submission" date="2016-05" db="EMBL/GenBank/DDBJ databases">
        <authorList>
            <person name="Naeem Raeece"/>
        </authorList>
    </citation>
    <scope>NUCLEOTIDE SEQUENCE [LARGE SCALE GENOMIC DNA]</scope>
</reference>
<dbReference type="PROSITE" id="PS50088">
    <property type="entry name" value="ANK_REPEAT"/>
    <property type="match status" value="2"/>
</dbReference>
<dbReference type="Gene3D" id="1.20.80.10">
    <property type="match status" value="1"/>
</dbReference>
<dbReference type="Proteomes" id="UP000078546">
    <property type="component" value="Unassembled WGS sequence"/>
</dbReference>
<dbReference type="AlphaFoldDB" id="A0A1A8WFQ2"/>
<protein>
    <submittedName>
        <fullName evidence="8">Acyl-CoA-binding protein, putative</fullName>
    </submittedName>
</protein>
<dbReference type="SUPFAM" id="SSF47027">
    <property type="entry name" value="Acyl-CoA binding protein"/>
    <property type="match status" value="1"/>
</dbReference>
<dbReference type="PANTHER" id="PTHR24119:SF0">
    <property type="entry name" value="ACYL-COA-BINDING DOMAIN-CONTAINING PROTEIN 6"/>
    <property type="match status" value="1"/>
</dbReference>
<feature type="region of interest" description="Disordered" evidence="5">
    <location>
        <begin position="141"/>
        <end position="169"/>
    </location>
</feature>
<keyword evidence="3" id="KW-0446">Lipid-binding</keyword>
<keyword evidence="1" id="KW-0677">Repeat</keyword>
<evidence type="ECO:0000313" key="7">
    <source>
        <dbReference type="EMBL" id="SBS83546.1"/>
    </source>
</evidence>
<dbReference type="SMART" id="SM00248">
    <property type="entry name" value="ANK"/>
    <property type="match status" value="2"/>
</dbReference>
<proteinExistence type="predicted"/>
<evidence type="ECO:0000313" key="9">
    <source>
        <dbReference type="Proteomes" id="UP000078546"/>
    </source>
</evidence>
<dbReference type="Pfam" id="PF00887">
    <property type="entry name" value="ACBP"/>
    <property type="match status" value="1"/>
</dbReference>
<accession>A0A1A8WFQ2</accession>
<dbReference type="GO" id="GO:0000062">
    <property type="term" value="F:fatty-acyl-CoA binding"/>
    <property type="evidence" value="ECO:0007669"/>
    <property type="project" value="InterPro"/>
</dbReference>
<dbReference type="PROSITE" id="PS51228">
    <property type="entry name" value="ACB_2"/>
    <property type="match status" value="1"/>
</dbReference>
<feature type="repeat" description="ANK" evidence="4">
    <location>
        <begin position="313"/>
        <end position="345"/>
    </location>
</feature>
<dbReference type="PROSITE" id="PS50297">
    <property type="entry name" value="ANK_REP_REGION"/>
    <property type="match status" value="2"/>
</dbReference>
<evidence type="ECO:0000256" key="2">
    <source>
        <dbReference type="ARBA" id="ARBA00023043"/>
    </source>
</evidence>
<keyword evidence="2 4" id="KW-0040">ANK repeat</keyword>
<dbReference type="EMBL" id="FLQU01000288">
    <property type="protein sequence ID" value="SBS83546.1"/>
    <property type="molecule type" value="Genomic_DNA"/>
</dbReference>
<dbReference type="InterPro" id="IPR035984">
    <property type="entry name" value="Acyl-CoA-binding_sf"/>
</dbReference>
<dbReference type="EMBL" id="FLQV01000356">
    <property type="protein sequence ID" value="SBS90898.1"/>
    <property type="molecule type" value="Genomic_DNA"/>
</dbReference>
<dbReference type="Gene3D" id="1.25.40.20">
    <property type="entry name" value="Ankyrin repeat-containing domain"/>
    <property type="match status" value="1"/>
</dbReference>
<evidence type="ECO:0000313" key="8">
    <source>
        <dbReference type="EMBL" id="SBS90898.1"/>
    </source>
</evidence>
<dbReference type="PANTHER" id="PTHR24119">
    <property type="entry name" value="ACYL-COA-BINDING DOMAIN-CONTAINING PROTEIN 6"/>
    <property type="match status" value="1"/>
</dbReference>
<sequence length="357" mass="40605">MLKNFNKPLLFANAASVVVILFLLHNYGRGKSGDRNDRSNGNSRCRKGDSNWSIKEVLGRLYEAAEGLISSPFEFFRKCQKLKLPPIDKNITINLTEEELEEKFTQTCNAVKMFRGKMKVEQWMYLYGLYKQITAGDVQLSEDSNEEATDSNLGRSTSKKQKKTEDEKTNGFMQSEKMIAWKNCYGVNKKVCKFLYVKFFNELFPQALENMNNNFSFNISKGVSKMKSFKENNNYEKGTIHESSNNLCDILCRNVVSANLDDIKKALKNYPYLINKKNTDGLTALHYACDRGYLEIVKFLVKQGADINVEDSYGDTAIHIAAYSEKSDIINYLTSVGADLNKKNADGLTVNSILRQT</sequence>
<evidence type="ECO:0000256" key="3">
    <source>
        <dbReference type="ARBA" id="ARBA00023121"/>
    </source>
</evidence>
<dbReference type="PRINTS" id="PR01415">
    <property type="entry name" value="ANKYRIN"/>
</dbReference>
<gene>
    <name evidence="8" type="ORF">POVCU1_019320</name>
    <name evidence="7" type="ORF">POVCU2_0021530</name>
</gene>
<organism evidence="8 9">
    <name type="scientific">Plasmodium ovale curtisi</name>
    <dbReference type="NCBI Taxonomy" id="864141"/>
    <lineage>
        <taxon>Eukaryota</taxon>
        <taxon>Sar</taxon>
        <taxon>Alveolata</taxon>
        <taxon>Apicomplexa</taxon>
        <taxon>Aconoidasida</taxon>
        <taxon>Haemosporida</taxon>
        <taxon>Plasmodiidae</taxon>
        <taxon>Plasmodium</taxon>
        <taxon>Plasmodium (Plasmodium)</taxon>
    </lineage>
</organism>
<dbReference type="Proteomes" id="UP000078560">
    <property type="component" value="Unassembled WGS sequence"/>
</dbReference>
<evidence type="ECO:0000313" key="10">
    <source>
        <dbReference type="Proteomes" id="UP000078560"/>
    </source>
</evidence>